<dbReference type="Pfam" id="PF00024">
    <property type="entry name" value="PAN_1"/>
    <property type="match status" value="1"/>
</dbReference>
<dbReference type="PROSITE" id="PS50948">
    <property type="entry name" value="PAN"/>
    <property type="match status" value="1"/>
</dbReference>
<feature type="chain" id="PRO_5045426248" description="Apple domain-containing protein" evidence="2">
    <location>
        <begin position="21"/>
        <end position="333"/>
    </location>
</feature>
<evidence type="ECO:0000256" key="2">
    <source>
        <dbReference type="SAM" id="SignalP"/>
    </source>
</evidence>
<proteinExistence type="predicted"/>
<feature type="domain" description="Apple" evidence="3">
    <location>
        <begin position="253"/>
        <end position="332"/>
    </location>
</feature>
<sequence length="333" mass="36949">MRHSFIVFQLLCGFYRPVFMTVVEHVFERKPSFDGFLCSQSSNNCVNKRNMQSCARECGRSEMCKSFFYDFDSRDCFIFETIFSDTNGCLNRNGHYYQLKGLTTASSMTTTTSTTRTIPITTPSTTTTPNTTTRTSITASTTTTHTSTTTSTPTSRSSTTPTTIMTSPNTTTTTTTSTTYSPTTSTTSTALITTIPSASTSTALVTTTTSIVTPCEITANCQANANLACIDDTCQCTDWLRYDPSSDMCLTDCPSAYGNTYTRRADKIMWTNVIILDILPTTLENCFDQCSSDLTCMGVNWKASGQWCALKQEISNSYFIDSTDWDWYTRNCF</sequence>
<dbReference type="SUPFAM" id="SSF57414">
    <property type="entry name" value="Hairpin loop containing domain-like"/>
    <property type="match status" value="1"/>
</dbReference>
<protein>
    <recommendedName>
        <fullName evidence="3">Apple domain-containing protein</fullName>
    </recommendedName>
</protein>
<evidence type="ECO:0000313" key="5">
    <source>
        <dbReference type="Proteomes" id="UP001164746"/>
    </source>
</evidence>
<evidence type="ECO:0000313" key="4">
    <source>
        <dbReference type="EMBL" id="WAR07646.1"/>
    </source>
</evidence>
<reference evidence="4" key="1">
    <citation type="submission" date="2022-11" db="EMBL/GenBank/DDBJ databases">
        <title>Centuries of genome instability and evolution in soft-shell clam transmissible cancer (bioRxiv).</title>
        <authorList>
            <person name="Hart S.F.M."/>
            <person name="Yonemitsu M.A."/>
            <person name="Giersch R.M."/>
            <person name="Beal B.F."/>
            <person name="Arriagada G."/>
            <person name="Davis B.W."/>
            <person name="Ostrander E.A."/>
            <person name="Goff S.P."/>
            <person name="Metzger M.J."/>
        </authorList>
    </citation>
    <scope>NUCLEOTIDE SEQUENCE</scope>
    <source>
        <strain evidence="4">MELC-2E11</strain>
        <tissue evidence="4">Siphon/mantle</tissue>
    </source>
</reference>
<feature type="region of interest" description="Disordered" evidence="1">
    <location>
        <begin position="110"/>
        <end position="185"/>
    </location>
</feature>
<keyword evidence="2" id="KW-0732">Signal</keyword>
<dbReference type="EMBL" id="CP111017">
    <property type="protein sequence ID" value="WAR07646.1"/>
    <property type="molecule type" value="Genomic_DNA"/>
</dbReference>
<dbReference type="InterPro" id="IPR003609">
    <property type="entry name" value="Pan_app"/>
</dbReference>
<keyword evidence="5" id="KW-1185">Reference proteome</keyword>
<evidence type="ECO:0000259" key="3">
    <source>
        <dbReference type="PROSITE" id="PS50948"/>
    </source>
</evidence>
<gene>
    <name evidence="4" type="ORF">MAR_017604</name>
</gene>
<name>A0ABY7EKE4_MYAAR</name>
<feature type="signal peptide" evidence="2">
    <location>
        <begin position="1"/>
        <end position="20"/>
    </location>
</feature>
<accession>A0ABY7EKE4</accession>
<evidence type="ECO:0000256" key="1">
    <source>
        <dbReference type="SAM" id="MobiDB-lite"/>
    </source>
</evidence>
<organism evidence="4 5">
    <name type="scientific">Mya arenaria</name>
    <name type="common">Soft-shell clam</name>
    <dbReference type="NCBI Taxonomy" id="6604"/>
    <lineage>
        <taxon>Eukaryota</taxon>
        <taxon>Metazoa</taxon>
        <taxon>Spiralia</taxon>
        <taxon>Lophotrochozoa</taxon>
        <taxon>Mollusca</taxon>
        <taxon>Bivalvia</taxon>
        <taxon>Autobranchia</taxon>
        <taxon>Heteroconchia</taxon>
        <taxon>Euheterodonta</taxon>
        <taxon>Imparidentia</taxon>
        <taxon>Neoheterodontei</taxon>
        <taxon>Myida</taxon>
        <taxon>Myoidea</taxon>
        <taxon>Myidae</taxon>
        <taxon>Mya</taxon>
    </lineage>
</organism>
<dbReference type="Proteomes" id="UP001164746">
    <property type="component" value="Chromosome 6"/>
</dbReference>